<evidence type="ECO:0000256" key="3">
    <source>
        <dbReference type="ARBA" id="ARBA00012098"/>
    </source>
</evidence>
<dbReference type="PANTHER" id="PTHR21047:SF2">
    <property type="entry name" value="THYMIDINE DIPHOSPHO-4-KETO-RHAMNOSE 3,5-EPIMERASE"/>
    <property type="match status" value="1"/>
</dbReference>
<dbReference type="InterPro" id="IPR014710">
    <property type="entry name" value="RmlC-like_jellyroll"/>
</dbReference>
<feature type="site" description="Participates in a stacking interaction with the thymidine ring of dTDP-4-oxo-6-deoxyglucose" evidence="6">
    <location>
        <position position="138"/>
    </location>
</feature>
<evidence type="ECO:0000313" key="9">
    <source>
        <dbReference type="Proteomes" id="UP000287701"/>
    </source>
</evidence>
<sequence length="183" mass="20889">MTVTTTEIQDCFIIQPQIFGDERGYFFESYNEEKFNQATGLNTQFVQDNQSYSTQGVIRGLHIQLGQYAQAKLVRVLQGKVLDVAVDARKNSPTFGKIICIELSAENQTQLFIPRGCLHGFSVLSENAIFQYKCDNYYNKASESGVIFNDRDLNIDWKIPPEKAAISEKDRVLNSWKNFVNKL</sequence>
<evidence type="ECO:0000256" key="4">
    <source>
        <dbReference type="ARBA" id="ARBA00019595"/>
    </source>
</evidence>
<dbReference type="GO" id="GO:0000271">
    <property type="term" value="P:polysaccharide biosynthetic process"/>
    <property type="evidence" value="ECO:0007669"/>
    <property type="project" value="TreeGrafter"/>
</dbReference>
<dbReference type="NCBIfam" id="TIGR01221">
    <property type="entry name" value="rmlC"/>
    <property type="match status" value="1"/>
</dbReference>
<protein>
    <recommendedName>
        <fullName evidence="4 7">dTDP-4-dehydrorhamnose 3,5-epimerase</fullName>
        <ecNumber evidence="3 7">5.1.3.13</ecNumber>
    </recommendedName>
    <alternativeName>
        <fullName evidence="7">Thymidine diphospho-4-keto-rhamnose 3,5-epimerase</fullName>
    </alternativeName>
</protein>
<dbReference type="UniPathway" id="UPA00124"/>
<dbReference type="EC" id="5.1.3.13" evidence="3 7"/>
<dbReference type="GO" id="GO:0019305">
    <property type="term" value="P:dTDP-rhamnose biosynthetic process"/>
    <property type="evidence" value="ECO:0007669"/>
    <property type="project" value="UniProtKB-UniRule"/>
</dbReference>
<dbReference type="CDD" id="cd00438">
    <property type="entry name" value="cupin_RmlC"/>
    <property type="match status" value="1"/>
</dbReference>
<comment type="function">
    <text evidence="2 7">Catalyzes the epimerization of the C3' and C5'positions of dTDP-6-deoxy-D-xylo-4-hexulose, forming dTDP-6-deoxy-L-lyxo-4-hexulose.</text>
</comment>
<reference evidence="8 9" key="1">
    <citation type="submission" date="2019-01" db="EMBL/GenBank/DDBJ databases">
        <title>Whole Genome of Ornithobacterium rhinotracheale FARPER-174b.</title>
        <authorList>
            <person name="Tataje-Lavanda L.A."/>
            <person name="Montalvan A."/>
            <person name="Montesinos R."/>
            <person name="Zimic M."/>
            <person name="Fernandez-Sanchez M."/>
            <person name="Fernandez-Diaz M."/>
        </authorList>
    </citation>
    <scope>NUCLEOTIDE SEQUENCE [LARGE SCALE GENOMIC DNA]</scope>
    <source>
        <strain evidence="8 9">FARPER-174b</strain>
    </source>
</reference>
<dbReference type="PANTHER" id="PTHR21047">
    <property type="entry name" value="DTDP-6-DEOXY-D-GLUCOSE-3,5 EPIMERASE"/>
    <property type="match status" value="1"/>
</dbReference>
<dbReference type="Pfam" id="PF00908">
    <property type="entry name" value="dTDP_sugar_isom"/>
    <property type="match status" value="1"/>
</dbReference>
<comment type="subunit">
    <text evidence="7">Homodimer.</text>
</comment>
<gene>
    <name evidence="8" type="primary">rfbC</name>
    <name evidence="8" type="ORF">EQP59_00340</name>
</gene>
<feature type="active site" description="Proton acceptor" evidence="5">
    <location>
        <position position="62"/>
    </location>
</feature>
<dbReference type="GO" id="GO:0005829">
    <property type="term" value="C:cytosol"/>
    <property type="evidence" value="ECO:0007669"/>
    <property type="project" value="TreeGrafter"/>
</dbReference>
<comment type="pathway">
    <text evidence="7">Carbohydrate biosynthesis; dTDP-L-rhamnose biosynthesis.</text>
</comment>
<dbReference type="AlphaFoldDB" id="A0A410JP67"/>
<dbReference type="Proteomes" id="UP000287701">
    <property type="component" value="Chromosome"/>
</dbReference>
<dbReference type="SUPFAM" id="SSF51182">
    <property type="entry name" value="RmlC-like cupins"/>
    <property type="match status" value="1"/>
</dbReference>
<name>A0A410JP67_ORNRH</name>
<accession>A0A410JP67</accession>
<dbReference type="RefSeq" id="WP_128500430.1">
    <property type="nucleotide sequence ID" value="NZ_CP035107.1"/>
</dbReference>
<proteinExistence type="inferred from homology"/>
<dbReference type="InterPro" id="IPR000888">
    <property type="entry name" value="RmlC-like"/>
</dbReference>
<comment type="catalytic activity">
    <reaction evidence="1 7">
        <text>dTDP-4-dehydro-6-deoxy-alpha-D-glucose = dTDP-4-dehydro-beta-L-rhamnose</text>
        <dbReference type="Rhea" id="RHEA:16969"/>
        <dbReference type="ChEBI" id="CHEBI:57649"/>
        <dbReference type="ChEBI" id="CHEBI:62830"/>
        <dbReference type="EC" id="5.1.3.13"/>
    </reaction>
</comment>
<dbReference type="Gene3D" id="2.60.120.10">
    <property type="entry name" value="Jelly Rolls"/>
    <property type="match status" value="1"/>
</dbReference>
<evidence type="ECO:0000256" key="2">
    <source>
        <dbReference type="ARBA" id="ARBA00001997"/>
    </source>
</evidence>
<organism evidence="8 9">
    <name type="scientific">Ornithobacterium rhinotracheale</name>
    <dbReference type="NCBI Taxonomy" id="28251"/>
    <lineage>
        <taxon>Bacteria</taxon>
        <taxon>Pseudomonadati</taxon>
        <taxon>Bacteroidota</taxon>
        <taxon>Flavobacteriia</taxon>
        <taxon>Flavobacteriales</taxon>
        <taxon>Weeksellaceae</taxon>
        <taxon>Ornithobacterium</taxon>
    </lineage>
</organism>
<evidence type="ECO:0000313" key="8">
    <source>
        <dbReference type="EMBL" id="QAR29914.1"/>
    </source>
</evidence>
<evidence type="ECO:0000256" key="7">
    <source>
        <dbReference type="RuleBase" id="RU364069"/>
    </source>
</evidence>
<dbReference type="EMBL" id="CP035107">
    <property type="protein sequence ID" value="QAR29914.1"/>
    <property type="molecule type" value="Genomic_DNA"/>
</dbReference>
<keyword evidence="7 8" id="KW-0413">Isomerase</keyword>
<evidence type="ECO:0000256" key="1">
    <source>
        <dbReference type="ARBA" id="ARBA00001298"/>
    </source>
</evidence>
<dbReference type="InterPro" id="IPR011051">
    <property type="entry name" value="RmlC_Cupin_sf"/>
</dbReference>
<evidence type="ECO:0000256" key="6">
    <source>
        <dbReference type="PIRSR" id="PIRSR600888-3"/>
    </source>
</evidence>
<dbReference type="GO" id="GO:0008830">
    <property type="term" value="F:dTDP-4-dehydrorhamnose 3,5-epimerase activity"/>
    <property type="evidence" value="ECO:0007669"/>
    <property type="project" value="UniProtKB-UniRule"/>
</dbReference>
<feature type="active site" description="Proton donor" evidence="5">
    <location>
        <position position="132"/>
    </location>
</feature>
<comment type="similarity">
    <text evidence="7">Belongs to the dTDP-4-dehydrorhamnose 3,5-epimerase family.</text>
</comment>
<evidence type="ECO:0000256" key="5">
    <source>
        <dbReference type="PIRSR" id="PIRSR600888-1"/>
    </source>
</evidence>
<dbReference type="OrthoDB" id="9800680at2"/>